<organism evidence="2 3">
    <name type="scientific">Candidatus Obscuribacter phosphatis</name>
    <dbReference type="NCBI Taxonomy" id="1906157"/>
    <lineage>
        <taxon>Bacteria</taxon>
        <taxon>Bacillati</taxon>
        <taxon>Candidatus Melainabacteria</taxon>
        <taxon>Candidatus Obscuribacterales</taxon>
        <taxon>Candidatus Obscuribacteraceae</taxon>
        <taxon>Candidatus Obscuribacter</taxon>
    </lineage>
</organism>
<dbReference type="EMBL" id="JAFLCK010000026">
    <property type="protein sequence ID" value="MBN8661869.1"/>
    <property type="molecule type" value="Genomic_DNA"/>
</dbReference>
<reference evidence="2" key="1">
    <citation type="submission" date="2021-02" db="EMBL/GenBank/DDBJ databases">
        <title>Genome-Resolved Metagenomics of a Microbial Community Performing Photosynthetic Biological Nutrient Removal.</title>
        <authorList>
            <person name="Mcdaniel E.A."/>
        </authorList>
    </citation>
    <scope>NUCLEOTIDE SEQUENCE</scope>
    <source>
        <strain evidence="2">UWPOB_OBS1</strain>
    </source>
</reference>
<feature type="compositionally biased region" description="Low complexity" evidence="1">
    <location>
        <begin position="156"/>
        <end position="190"/>
    </location>
</feature>
<evidence type="ECO:0000313" key="2">
    <source>
        <dbReference type="EMBL" id="MBN8661869.1"/>
    </source>
</evidence>
<proteinExistence type="predicted"/>
<dbReference type="InterPro" id="IPR042217">
    <property type="entry name" value="T4SS_VirB10/TrbI"/>
</dbReference>
<evidence type="ECO:0000256" key="1">
    <source>
        <dbReference type="SAM" id="MobiDB-lite"/>
    </source>
</evidence>
<feature type="compositionally biased region" description="Gly residues" evidence="1">
    <location>
        <begin position="197"/>
        <end position="212"/>
    </location>
</feature>
<dbReference type="AlphaFoldDB" id="A0A8J7TML9"/>
<evidence type="ECO:0000313" key="3">
    <source>
        <dbReference type="Proteomes" id="UP000664277"/>
    </source>
</evidence>
<name>A0A8J7TML9_9BACT</name>
<dbReference type="Proteomes" id="UP000664277">
    <property type="component" value="Unassembled WGS sequence"/>
</dbReference>
<protein>
    <submittedName>
        <fullName evidence="2">Uncharacterized protein</fullName>
    </submittedName>
</protein>
<dbReference type="Gene3D" id="2.40.128.260">
    <property type="entry name" value="Type IV secretion system, VirB10/TraB/TrbI"/>
    <property type="match status" value="1"/>
</dbReference>
<gene>
    <name evidence="2" type="ORF">J0M35_15995</name>
</gene>
<sequence length="425" mass="43083">MNAKLTDTKLSIAKSIRKSVLAGFVISQLATASLPLSAMAADNEIRFAGQGLFTVSGSGGLTAEKRAETIQTNLDNALVASKDRTPAAVKITYVKGLPVLTLGGYQVVTVDSTTAKAQNTTPAVLATKWADSLRTALRDQTSVQSYVSQLSGEYDSSAPAAFNSPAPTQPNTMPPQQQAYQPQPQPYGQPSFSTQPYGGGQPYGGQPYGQGGYNQPSTGYRQGRITYAPAGLVLPITLSSGISTQVAKAGDVVQAAVSQTVMLGDSMIPTGSVVIGTITDAESGKMLGRSGSLGIKFNKLRTPDGVETPISAHLVGGIGKYAGGAQEETVKGETWKGKVVQAGVRGAIGAGTGAALGTAVGAIAGGGRGVGKGAWSGTAIGAGVGVAQSLILRKGADVNVQAGTAMQIQLDQPVSIAGTAPANPY</sequence>
<accession>A0A8J7TML9</accession>
<feature type="region of interest" description="Disordered" evidence="1">
    <location>
        <begin position="156"/>
        <end position="217"/>
    </location>
</feature>
<comment type="caution">
    <text evidence="2">The sequence shown here is derived from an EMBL/GenBank/DDBJ whole genome shotgun (WGS) entry which is preliminary data.</text>
</comment>